<evidence type="ECO:0000313" key="3">
    <source>
        <dbReference type="Proteomes" id="UP001057877"/>
    </source>
</evidence>
<dbReference type="InterPro" id="IPR051044">
    <property type="entry name" value="MAG_DAG_Lipase"/>
</dbReference>
<evidence type="ECO:0000259" key="1">
    <source>
        <dbReference type="Pfam" id="PF12146"/>
    </source>
</evidence>
<dbReference type="PANTHER" id="PTHR11614">
    <property type="entry name" value="PHOSPHOLIPASE-RELATED"/>
    <property type="match status" value="1"/>
</dbReference>
<feature type="domain" description="Serine aminopeptidase S33" evidence="1">
    <location>
        <begin position="27"/>
        <end position="289"/>
    </location>
</feature>
<accession>A0ABY5S3R2</accession>
<sequence length="315" mass="36189">MRSSQFRMLDRPIHVYRWEPDIGVPITGIVQLVHGSCEHAGRYESFAEYLTGRGLVVFANDHRGHGQSAQNSEDFGYFGERDGWALMVDDLHHLTKLVREAYPGKRLTMLGHSMGSFMARHYAVKYGEGLDGLILTGTAHYGRLLLRLARLIAAWEVWSRGSRFKSTFLYRMTYQSFNHRFQPIRTDQDWLSRDQTIVDQFVADEHCGFIFTASGFRDMFDGLLFITDRTNISHTPKSLPTILLSGTDDPVGTYGKMVEEAYHAYRAAGLTDVTMKLYDGMRHEILNEIEREQVYDDIMKWLQAHRLLDQDAGHA</sequence>
<dbReference type="EMBL" id="CP091430">
    <property type="protein sequence ID" value="UVI27492.1"/>
    <property type="molecule type" value="Genomic_DNA"/>
</dbReference>
<name>A0ABY5S3R2_9BACL</name>
<proteinExistence type="predicted"/>
<dbReference type="InterPro" id="IPR029058">
    <property type="entry name" value="AB_hydrolase_fold"/>
</dbReference>
<dbReference type="SUPFAM" id="SSF53474">
    <property type="entry name" value="alpha/beta-Hydrolases"/>
    <property type="match status" value="1"/>
</dbReference>
<dbReference type="Gene3D" id="3.40.50.1820">
    <property type="entry name" value="alpha/beta hydrolase"/>
    <property type="match status" value="1"/>
</dbReference>
<organism evidence="2 3">
    <name type="scientific">Paenibacillus spongiae</name>
    <dbReference type="NCBI Taxonomy" id="2909671"/>
    <lineage>
        <taxon>Bacteria</taxon>
        <taxon>Bacillati</taxon>
        <taxon>Bacillota</taxon>
        <taxon>Bacilli</taxon>
        <taxon>Bacillales</taxon>
        <taxon>Paenibacillaceae</taxon>
        <taxon>Paenibacillus</taxon>
    </lineage>
</organism>
<gene>
    <name evidence="2" type="ORF">L1F29_18660</name>
</gene>
<dbReference type="Proteomes" id="UP001057877">
    <property type="component" value="Chromosome"/>
</dbReference>
<evidence type="ECO:0000313" key="2">
    <source>
        <dbReference type="EMBL" id="UVI27492.1"/>
    </source>
</evidence>
<dbReference type="RefSeq" id="WP_258383580.1">
    <property type="nucleotide sequence ID" value="NZ_CP091430.1"/>
</dbReference>
<protein>
    <submittedName>
        <fullName evidence="2">Lysophospholipase</fullName>
    </submittedName>
</protein>
<keyword evidence="3" id="KW-1185">Reference proteome</keyword>
<dbReference type="Pfam" id="PF12146">
    <property type="entry name" value="Hydrolase_4"/>
    <property type="match status" value="1"/>
</dbReference>
<dbReference type="InterPro" id="IPR022742">
    <property type="entry name" value="Hydrolase_4"/>
</dbReference>
<reference evidence="2" key="1">
    <citation type="submission" date="2022-01" db="EMBL/GenBank/DDBJ databases">
        <title>Paenibacillus spongiae sp. nov., isolated from marine sponge.</title>
        <authorList>
            <person name="Li Z."/>
            <person name="Zhang M."/>
        </authorList>
    </citation>
    <scope>NUCLEOTIDE SEQUENCE</scope>
    <source>
        <strain evidence="2">PHS-Z3</strain>
    </source>
</reference>